<evidence type="ECO:0000313" key="2">
    <source>
        <dbReference type="Proteomes" id="UP000070155"/>
    </source>
</evidence>
<sequence>MNGPIPSDGQDLLDFAEERIFSLGPRDLGSALSYRNMRFGIGKMIYASGSEDVHCILAPDASITRNRERWFSGFGYGGVIRWDDENLAFPQIKPNACGMILVQLNDLPEEKELIERASAVNETELSLNGIEIDPDFGSGNHFFEFYEPLEISESFEYFSHDSYYAILHCSAPELKDEVYSYIGKGRQVQTPLGEITVLEGKEAERYRDKWEKMKTFARKRRRLLAEEVLGSYNYRIISNYLHQGLFSETEARLGCYDTQAEYGENIYPVTLRWDCPVYIFEGKKNLSENLMKRLEFQDRAKKLGLEESLLNANILPHGGGYKVKLSYQNVETTDTDFGKVFTLSNPEPFYEEREGGNESDFSDFGKMCVTSPGELPYTYRGKGVSRKIMEFDLSDLVAKLKPVTTLKV</sequence>
<evidence type="ECO:0000313" key="1">
    <source>
        <dbReference type="EMBL" id="KXA95398.1"/>
    </source>
</evidence>
<dbReference type="EMBL" id="LHXQ01000005">
    <property type="protein sequence ID" value="KXA95398.1"/>
    <property type="molecule type" value="Genomic_DNA"/>
</dbReference>
<reference evidence="1 2" key="1">
    <citation type="journal article" date="2016" name="Sci. Rep.">
        <title>Metabolic traits of an uncultured archaeal lineage -MSBL1- from brine pools of the Red Sea.</title>
        <authorList>
            <person name="Mwirichia R."/>
            <person name="Alam I."/>
            <person name="Rashid M."/>
            <person name="Vinu M."/>
            <person name="Ba-Alawi W."/>
            <person name="Anthony Kamau A."/>
            <person name="Kamanda Ngugi D."/>
            <person name="Goker M."/>
            <person name="Klenk H.P."/>
            <person name="Bajic V."/>
            <person name="Stingl U."/>
        </authorList>
    </citation>
    <scope>NUCLEOTIDE SEQUENCE [LARGE SCALE GENOMIC DNA]</scope>
    <source>
        <strain evidence="1">SCGC-AAA259I07</strain>
    </source>
</reference>
<dbReference type="AlphaFoldDB" id="A0A133UMD6"/>
<gene>
    <name evidence="1" type="ORF">AKJ36_00680</name>
</gene>
<accession>A0A133UMD6</accession>
<name>A0A133UMD6_9EURY</name>
<organism evidence="1 2">
    <name type="scientific">candidate division MSBL1 archaeon SCGC-AAA259I07</name>
    <dbReference type="NCBI Taxonomy" id="1698266"/>
    <lineage>
        <taxon>Archaea</taxon>
        <taxon>Methanobacteriati</taxon>
        <taxon>Methanobacteriota</taxon>
        <taxon>candidate division MSBL1</taxon>
    </lineage>
</organism>
<keyword evidence="2" id="KW-1185">Reference proteome</keyword>
<protein>
    <submittedName>
        <fullName evidence="1">Uncharacterized protein</fullName>
    </submittedName>
</protein>
<proteinExistence type="predicted"/>
<dbReference type="Proteomes" id="UP000070155">
    <property type="component" value="Unassembled WGS sequence"/>
</dbReference>
<comment type="caution">
    <text evidence="1">The sequence shown here is derived from an EMBL/GenBank/DDBJ whole genome shotgun (WGS) entry which is preliminary data.</text>
</comment>